<dbReference type="InterPro" id="IPR003604">
    <property type="entry name" value="Matrin/U1-like-C_Znf_C2H2"/>
</dbReference>
<feature type="compositionally biased region" description="Polar residues" evidence="2">
    <location>
        <begin position="794"/>
        <end position="811"/>
    </location>
</feature>
<feature type="compositionally biased region" description="Low complexity" evidence="2">
    <location>
        <begin position="1014"/>
        <end position="1030"/>
    </location>
</feature>
<organism evidence="4 5">
    <name type="scientific">Drosophila willistoni</name>
    <name type="common">Fruit fly</name>
    <dbReference type="NCBI Taxonomy" id="7260"/>
    <lineage>
        <taxon>Eukaryota</taxon>
        <taxon>Metazoa</taxon>
        <taxon>Ecdysozoa</taxon>
        <taxon>Arthropoda</taxon>
        <taxon>Hexapoda</taxon>
        <taxon>Insecta</taxon>
        <taxon>Pterygota</taxon>
        <taxon>Neoptera</taxon>
        <taxon>Endopterygota</taxon>
        <taxon>Diptera</taxon>
        <taxon>Brachycera</taxon>
        <taxon>Muscomorpha</taxon>
        <taxon>Ephydroidea</taxon>
        <taxon>Drosophilidae</taxon>
        <taxon>Drosophila</taxon>
        <taxon>Sophophora</taxon>
    </lineage>
</organism>
<feature type="compositionally biased region" description="Polar residues" evidence="2">
    <location>
        <begin position="1086"/>
        <end position="1098"/>
    </location>
</feature>
<feature type="region of interest" description="Disordered" evidence="2">
    <location>
        <begin position="212"/>
        <end position="256"/>
    </location>
</feature>
<dbReference type="GO" id="GO:0005721">
    <property type="term" value="C:pericentric heterochromatin"/>
    <property type="evidence" value="ECO:0007669"/>
    <property type="project" value="EnsemblMetazoa"/>
</dbReference>
<comment type="subcellular location">
    <subcellularLocation>
        <location evidence="1">Nucleus</location>
    </subcellularLocation>
</comment>
<feature type="domain" description="BESS" evidence="3">
    <location>
        <begin position="814"/>
        <end position="853"/>
    </location>
</feature>
<dbReference type="Pfam" id="PF02944">
    <property type="entry name" value="BESS"/>
    <property type="match status" value="1"/>
</dbReference>
<feature type="region of interest" description="Disordered" evidence="2">
    <location>
        <begin position="381"/>
        <end position="435"/>
    </location>
</feature>
<dbReference type="EMBL" id="CH964251">
    <property type="protein sequence ID" value="EDW83270.2"/>
    <property type="molecule type" value="Genomic_DNA"/>
</dbReference>
<reference evidence="4 5" key="1">
    <citation type="journal article" date="2007" name="Nature">
        <title>Evolution of genes and genomes on the Drosophila phylogeny.</title>
        <authorList>
            <consortium name="Drosophila 12 Genomes Consortium"/>
            <person name="Clark A.G."/>
            <person name="Eisen M.B."/>
            <person name="Smith D.R."/>
            <person name="Bergman C.M."/>
            <person name="Oliver B."/>
            <person name="Markow T.A."/>
            <person name="Kaufman T.C."/>
            <person name="Kellis M."/>
            <person name="Gelbart W."/>
            <person name="Iyer V.N."/>
            <person name="Pollard D.A."/>
            <person name="Sackton T.B."/>
            <person name="Larracuente A.M."/>
            <person name="Singh N.D."/>
            <person name="Abad J.P."/>
            <person name="Abt D.N."/>
            <person name="Adryan B."/>
            <person name="Aguade M."/>
            <person name="Akashi H."/>
            <person name="Anderson W.W."/>
            <person name="Aquadro C.F."/>
            <person name="Ardell D.H."/>
            <person name="Arguello R."/>
            <person name="Artieri C.G."/>
            <person name="Barbash D.A."/>
            <person name="Barker D."/>
            <person name="Barsanti P."/>
            <person name="Batterham P."/>
            <person name="Batzoglou S."/>
            <person name="Begun D."/>
            <person name="Bhutkar A."/>
            <person name="Blanco E."/>
            <person name="Bosak S.A."/>
            <person name="Bradley R.K."/>
            <person name="Brand A.D."/>
            <person name="Brent M.R."/>
            <person name="Brooks A.N."/>
            <person name="Brown R.H."/>
            <person name="Butlin R.K."/>
            <person name="Caggese C."/>
            <person name="Calvi B.R."/>
            <person name="Bernardo de Carvalho A."/>
            <person name="Caspi A."/>
            <person name="Castrezana S."/>
            <person name="Celniker S.E."/>
            <person name="Chang J.L."/>
            <person name="Chapple C."/>
            <person name="Chatterji S."/>
            <person name="Chinwalla A."/>
            <person name="Civetta A."/>
            <person name="Clifton S.W."/>
            <person name="Comeron J.M."/>
            <person name="Costello J.C."/>
            <person name="Coyne J.A."/>
            <person name="Daub J."/>
            <person name="David R.G."/>
            <person name="Delcher A.L."/>
            <person name="Delehaunty K."/>
            <person name="Do C.B."/>
            <person name="Ebling H."/>
            <person name="Edwards K."/>
            <person name="Eickbush T."/>
            <person name="Evans J.D."/>
            <person name="Filipski A."/>
            <person name="Findeiss S."/>
            <person name="Freyhult E."/>
            <person name="Fulton L."/>
            <person name="Fulton R."/>
            <person name="Garcia A.C."/>
            <person name="Gardiner A."/>
            <person name="Garfield D.A."/>
            <person name="Garvin B.E."/>
            <person name="Gibson G."/>
            <person name="Gilbert D."/>
            <person name="Gnerre S."/>
            <person name="Godfrey J."/>
            <person name="Good R."/>
            <person name="Gotea V."/>
            <person name="Gravely B."/>
            <person name="Greenberg A.J."/>
            <person name="Griffiths-Jones S."/>
            <person name="Gross S."/>
            <person name="Guigo R."/>
            <person name="Gustafson E.A."/>
            <person name="Haerty W."/>
            <person name="Hahn M.W."/>
            <person name="Halligan D.L."/>
            <person name="Halpern A.L."/>
            <person name="Halter G.M."/>
            <person name="Han M.V."/>
            <person name="Heger A."/>
            <person name="Hillier L."/>
            <person name="Hinrichs A.S."/>
            <person name="Holmes I."/>
            <person name="Hoskins R.A."/>
            <person name="Hubisz M.J."/>
            <person name="Hultmark D."/>
            <person name="Huntley M.A."/>
            <person name="Jaffe D.B."/>
            <person name="Jagadeeshan S."/>
            <person name="Jeck W.R."/>
            <person name="Johnson J."/>
            <person name="Jones C.D."/>
            <person name="Jordan W.C."/>
            <person name="Karpen G.H."/>
            <person name="Kataoka E."/>
            <person name="Keightley P.D."/>
            <person name="Kheradpour P."/>
            <person name="Kirkness E.F."/>
            <person name="Koerich L.B."/>
            <person name="Kristiansen K."/>
            <person name="Kudrna D."/>
            <person name="Kulathinal R.J."/>
            <person name="Kumar S."/>
            <person name="Kwok R."/>
            <person name="Lander E."/>
            <person name="Langley C.H."/>
            <person name="Lapoint R."/>
            <person name="Lazzaro B.P."/>
            <person name="Lee S.J."/>
            <person name="Levesque L."/>
            <person name="Li R."/>
            <person name="Lin C.F."/>
            <person name="Lin M.F."/>
            <person name="Lindblad-Toh K."/>
            <person name="Llopart A."/>
            <person name="Long M."/>
            <person name="Low L."/>
            <person name="Lozovsky E."/>
            <person name="Lu J."/>
            <person name="Luo M."/>
            <person name="Machado C.A."/>
            <person name="Makalowski W."/>
            <person name="Marzo M."/>
            <person name="Matsuda M."/>
            <person name="Matzkin L."/>
            <person name="McAllister B."/>
            <person name="McBride C.S."/>
            <person name="McKernan B."/>
            <person name="McKernan K."/>
            <person name="Mendez-Lago M."/>
            <person name="Minx P."/>
            <person name="Mollenhauer M.U."/>
            <person name="Montooth K."/>
            <person name="Mount S.M."/>
            <person name="Mu X."/>
            <person name="Myers E."/>
            <person name="Negre B."/>
            <person name="Newfeld S."/>
            <person name="Nielsen R."/>
            <person name="Noor M.A."/>
            <person name="O'Grady P."/>
            <person name="Pachter L."/>
            <person name="Papaceit M."/>
            <person name="Parisi M.J."/>
            <person name="Parisi M."/>
            <person name="Parts L."/>
            <person name="Pedersen J.S."/>
            <person name="Pesole G."/>
            <person name="Phillippy A.M."/>
            <person name="Ponting C.P."/>
            <person name="Pop M."/>
            <person name="Porcelli D."/>
            <person name="Powell J.R."/>
            <person name="Prohaska S."/>
            <person name="Pruitt K."/>
            <person name="Puig M."/>
            <person name="Quesneville H."/>
            <person name="Ram K.R."/>
            <person name="Rand D."/>
            <person name="Rasmussen M.D."/>
            <person name="Reed L.K."/>
            <person name="Reenan R."/>
            <person name="Reily A."/>
            <person name="Remington K.A."/>
            <person name="Rieger T.T."/>
            <person name="Ritchie M.G."/>
            <person name="Robin C."/>
            <person name="Rogers Y.H."/>
            <person name="Rohde C."/>
            <person name="Rozas J."/>
            <person name="Rubenfield M.J."/>
            <person name="Ruiz A."/>
            <person name="Russo S."/>
            <person name="Salzberg S.L."/>
            <person name="Sanchez-Gracia A."/>
            <person name="Saranga D.J."/>
            <person name="Sato H."/>
            <person name="Schaeffer S.W."/>
            <person name="Schatz M.C."/>
            <person name="Schlenke T."/>
            <person name="Schwartz R."/>
            <person name="Segarra C."/>
            <person name="Singh R.S."/>
            <person name="Sirot L."/>
            <person name="Sirota M."/>
            <person name="Sisneros N.B."/>
            <person name="Smith C.D."/>
            <person name="Smith T.F."/>
            <person name="Spieth J."/>
            <person name="Stage D.E."/>
            <person name="Stark A."/>
            <person name="Stephan W."/>
            <person name="Strausberg R.L."/>
            <person name="Strempel S."/>
            <person name="Sturgill D."/>
            <person name="Sutton G."/>
            <person name="Sutton G.G."/>
            <person name="Tao W."/>
            <person name="Teichmann S."/>
            <person name="Tobari Y.N."/>
            <person name="Tomimura Y."/>
            <person name="Tsolas J.M."/>
            <person name="Valente V.L."/>
            <person name="Venter E."/>
            <person name="Venter J.C."/>
            <person name="Vicario S."/>
            <person name="Vieira F.G."/>
            <person name="Vilella A.J."/>
            <person name="Villasante A."/>
            <person name="Walenz B."/>
            <person name="Wang J."/>
            <person name="Wasserman M."/>
            <person name="Watts T."/>
            <person name="Wilson D."/>
            <person name="Wilson R.K."/>
            <person name="Wing R.A."/>
            <person name="Wolfner M.F."/>
            <person name="Wong A."/>
            <person name="Wong G.K."/>
            <person name="Wu C.I."/>
            <person name="Wu G."/>
            <person name="Yamamoto D."/>
            <person name="Yang H.P."/>
            <person name="Yang S.P."/>
            <person name="Yorke J.A."/>
            <person name="Yoshida K."/>
            <person name="Zdobnov E."/>
            <person name="Zhang P."/>
            <person name="Zhang Y."/>
            <person name="Zimin A.V."/>
            <person name="Baldwin J."/>
            <person name="Abdouelleil A."/>
            <person name="Abdulkadir J."/>
            <person name="Abebe A."/>
            <person name="Abera B."/>
            <person name="Abreu J."/>
            <person name="Acer S.C."/>
            <person name="Aftuck L."/>
            <person name="Alexander A."/>
            <person name="An P."/>
            <person name="Anderson E."/>
            <person name="Anderson S."/>
            <person name="Arachi H."/>
            <person name="Azer M."/>
            <person name="Bachantsang P."/>
            <person name="Barry A."/>
            <person name="Bayul T."/>
            <person name="Berlin A."/>
            <person name="Bessette D."/>
            <person name="Bloom T."/>
            <person name="Blye J."/>
            <person name="Boguslavskiy L."/>
            <person name="Bonnet C."/>
            <person name="Boukhgalter B."/>
            <person name="Bourzgui I."/>
            <person name="Brown A."/>
            <person name="Cahill P."/>
            <person name="Channer S."/>
            <person name="Cheshatsang Y."/>
            <person name="Chuda L."/>
            <person name="Citroen M."/>
            <person name="Collymore A."/>
            <person name="Cooke P."/>
            <person name="Costello M."/>
            <person name="D'Aco K."/>
            <person name="Daza R."/>
            <person name="De Haan G."/>
            <person name="DeGray S."/>
            <person name="DeMaso C."/>
            <person name="Dhargay N."/>
            <person name="Dooley K."/>
            <person name="Dooley E."/>
            <person name="Doricent M."/>
            <person name="Dorje P."/>
            <person name="Dorjee K."/>
            <person name="Dupes A."/>
            <person name="Elong R."/>
            <person name="Falk J."/>
            <person name="Farina A."/>
            <person name="Faro S."/>
            <person name="Ferguson D."/>
            <person name="Fisher S."/>
            <person name="Foley C.D."/>
            <person name="Franke A."/>
            <person name="Friedrich D."/>
            <person name="Gadbois L."/>
            <person name="Gearin G."/>
            <person name="Gearin C.R."/>
            <person name="Giannoukos G."/>
            <person name="Goode T."/>
            <person name="Graham J."/>
            <person name="Grandbois E."/>
            <person name="Grewal S."/>
            <person name="Gyaltsen K."/>
            <person name="Hafez N."/>
            <person name="Hagos B."/>
            <person name="Hall J."/>
            <person name="Henson C."/>
            <person name="Hollinger A."/>
            <person name="Honan T."/>
            <person name="Huard M.D."/>
            <person name="Hughes L."/>
            <person name="Hurhula B."/>
            <person name="Husby M.E."/>
            <person name="Kamat A."/>
            <person name="Kanga B."/>
            <person name="Kashin S."/>
            <person name="Khazanovich D."/>
            <person name="Kisner P."/>
            <person name="Lance K."/>
            <person name="Lara M."/>
            <person name="Lee W."/>
            <person name="Lennon N."/>
            <person name="Letendre F."/>
            <person name="LeVine R."/>
            <person name="Lipovsky A."/>
            <person name="Liu X."/>
            <person name="Liu J."/>
            <person name="Liu S."/>
            <person name="Lokyitsang T."/>
            <person name="Lokyitsang Y."/>
            <person name="Lubonja R."/>
            <person name="Lui A."/>
            <person name="MacDonald P."/>
            <person name="Magnisalis V."/>
            <person name="Maru K."/>
            <person name="Matthews C."/>
            <person name="McCusker W."/>
            <person name="McDonough S."/>
            <person name="Mehta T."/>
            <person name="Meldrim J."/>
            <person name="Meneus L."/>
            <person name="Mihai O."/>
            <person name="Mihalev A."/>
            <person name="Mihova T."/>
            <person name="Mittelman R."/>
            <person name="Mlenga V."/>
            <person name="Montmayeur A."/>
            <person name="Mulrain L."/>
            <person name="Navidi A."/>
            <person name="Naylor J."/>
            <person name="Negash T."/>
            <person name="Nguyen T."/>
            <person name="Nguyen N."/>
            <person name="Nicol R."/>
            <person name="Norbu C."/>
            <person name="Norbu N."/>
            <person name="Novod N."/>
            <person name="O'Neill B."/>
            <person name="Osman S."/>
            <person name="Markiewicz E."/>
            <person name="Oyono O.L."/>
            <person name="Patti C."/>
            <person name="Phunkhang P."/>
            <person name="Pierre F."/>
            <person name="Priest M."/>
            <person name="Raghuraman S."/>
            <person name="Rege F."/>
            <person name="Reyes R."/>
            <person name="Rise C."/>
            <person name="Rogov P."/>
            <person name="Ross K."/>
            <person name="Ryan E."/>
            <person name="Settipalli S."/>
            <person name="Shea T."/>
            <person name="Sherpa N."/>
            <person name="Shi L."/>
            <person name="Shih D."/>
            <person name="Sparrow T."/>
            <person name="Spaulding J."/>
            <person name="Stalker J."/>
            <person name="Stange-Thomann N."/>
            <person name="Stavropoulos S."/>
            <person name="Stone C."/>
            <person name="Strader C."/>
            <person name="Tesfaye S."/>
            <person name="Thomson T."/>
            <person name="Thoulutsang Y."/>
            <person name="Thoulutsang D."/>
            <person name="Topham K."/>
            <person name="Topping I."/>
            <person name="Tsamla T."/>
            <person name="Vassiliev H."/>
            <person name="Vo A."/>
            <person name="Wangchuk T."/>
            <person name="Wangdi T."/>
            <person name="Weiand M."/>
            <person name="Wilkinson J."/>
            <person name="Wilson A."/>
            <person name="Yadav S."/>
            <person name="Young G."/>
            <person name="Yu Q."/>
            <person name="Zembek L."/>
            <person name="Zhong D."/>
            <person name="Zimmer A."/>
            <person name="Zwirko Z."/>
            <person name="Jaffe D.B."/>
            <person name="Alvarez P."/>
            <person name="Brockman W."/>
            <person name="Butler J."/>
            <person name="Chin C."/>
            <person name="Gnerre S."/>
            <person name="Grabherr M."/>
            <person name="Kleber M."/>
            <person name="Mauceli E."/>
            <person name="MacCallum I."/>
        </authorList>
    </citation>
    <scope>NUCLEOTIDE SEQUENCE [LARGE SCALE GENOMIC DNA]</scope>
    <source>
        <strain evidence="5">Tucson 14030-0811.24</strain>
    </source>
</reference>
<feature type="compositionally biased region" description="Basic residues" evidence="2">
    <location>
        <begin position="425"/>
        <end position="435"/>
    </location>
</feature>
<keyword evidence="1" id="KW-0539">Nucleus</keyword>
<feature type="compositionally biased region" description="Basic and acidic residues" evidence="2">
    <location>
        <begin position="391"/>
        <end position="405"/>
    </location>
</feature>
<feature type="compositionally biased region" description="Acidic residues" evidence="2">
    <location>
        <begin position="406"/>
        <end position="419"/>
    </location>
</feature>
<evidence type="ECO:0000313" key="5">
    <source>
        <dbReference type="Proteomes" id="UP000007798"/>
    </source>
</evidence>
<dbReference type="AlphaFoldDB" id="B4NG53"/>
<name>B4NG53_DROWI</name>
<feature type="compositionally biased region" description="Polar residues" evidence="2">
    <location>
        <begin position="909"/>
        <end position="936"/>
    </location>
</feature>
<proteinExistence type="predicted"/>
<dbReference type="GO" id="GO:0090053">
    <property type="term" value="P:positive regulation of pericentric heterochromatin formation"/>
    <property type="evidence" value="ECO:0007669"/>
    <property type="project" value="EnsemblMetazoa"/>
</dbReference>
<dbReference type="InterPro" id="IPR004210">
    <property type="entry name" value="BESS_motif"/>
</dbReference>
<dbReference type="GO" id="GO:0009047">
    <property type="term" value="P:dosage compensation by hyperactivation of X chromosome"/>
    <property type="evidence" value="ECO:0007669"/>
    <property type="project" value="EnsemblMetazoa"/>
</dbReference>
<feature type="compositionally biased region" description="Pro residues" evidence="2">
    <location>
        <begin position="861"/>
        <end position="878"/>
    </location>
</feature>
<dbReference type="Proteomes" id="UP000007798">
    <property type="component" value="Unassembled WGS sequence"/>
</dbReference>
<dbReference type="GO" id="GO:0003677">
    <property type="term" value="F:DNA binding"/>
    <property type="evidence" value="ECO:0007669"/>
    <property type="project" value="InterPro"/>
</dbReference>
<accession>B4NG53</accession>
<feature type="compositionally biased region" description="Low complexity" evidence="2">
    <location>
        <begin position="1058"/>
        <end position="1069"/>
    </location>
</feature>
<feature type="compositionally biased region" description="Low complexity" evidence="2">
    <location>
        <begin position="690"/>
        <end position="713"/>
    </location>
</feature>
<dbReference type="OrthoDB" id="10262320at2759"/>
<dbReference type="SMR" id="B4NG53"/>
<feature type="region of interest" description="Disordered" evidence="2">
    <location>
        <begin position="1"/>
        <end position="56"/>
    </location>
</feature>
<gene>
    <name evidence="4" type="primary">Dwil\GK22413</name>
    <name evidence="4" type="ORF">Dwil_GK22413</name>
</gene>
<evidence type="ECO:0000256" key="2">
    <source>
        <dbReference type="SAM" id="MobiDB-lite"/>
    </source>
</evidence>
<feature type="region of interest" description="Disordered" evidence="2">
    <location>
        <begin position="791"/>
        <end position="812"/>
    </location>
</feature>
<evidence type="ECO:0000259" key="3">
    <source>
        <dbReference type="PROSITE" id="PS51031"/>
    </source>
</evidence>
<dbReference type="InParanoid" id="B4NG53"/>
<protein>
    <recommendedName>
        <fullName evidence="3">BESS domain-containing protein</fullName>
    </recommendedName>
</protein>
<feature type="region of interest" description="Disordered" evidence="2">
    <location>
        <begin position="1005"/>
        <end position="1098"/>
    </location>
</feature>
<feature type="compositionally biased region" description="Acidic residues" evidence="2">
    <location>
        <begin position="38"/>
        <end position="48"/>
    </location>
</feature>
<dbReference type="HOGENOM" id="CLU_266036_0_0_1"/>
<feature type="compositionally biased region" description="Polar residues" evidence="2">
    <location>
        <begin position="240"/>
        <end position="256"/>
    </location>
</feature>
<evidence type="ECO:0000313" key="4">
    <source>
        <dbReference type="EMBL" id="EDW83270.2"/>
    </source>
</evidence>
<dbReference type="PROSITE" id="PS51031">
    <property type="entry name" value="BESS"/>
    <property type="match status" value="1"/>
</dbReference>
<dbReference type="eggNOG" id="ENOG502T8X0">
    <property type="taxonomic scope" value="Eukaryota"/>
</dbReference>
<feature type="region of interest" description="Disordered" evidence="2">
    <location>
        <begin position="860"/>
        <end position="972"/>
    </location>
</feature>
<evidence type="ECO:0000256" key="1">
    <source>
        <dbReference type="PROSITE-ProRule" id="PRU00371"/>
    </source>
</evidence>
<dbReference type="GO" id="GO:0005634">
    <property type="term" value="C:nucleus"/>
    <property type="evidence" value="ECO:0007669"/>
    <property type="project" value="UniProtKB-SubCell"/>
</dbReference>
<keyword evidence="5" id="KW-1185">Reference proteome</keyword>
<feature type="region of interest" description="Disordered" evidence="2">
    <location>
        <begin position="677"/>
        <end position="747"/>
    </location>
</feature>
<sequence length="1098" mass="125249">MEETMSAKVEPSEDEGECNPYHDPMGLLSRLDSNPENDSQDDDDDVSADDGSSGISLKSRKQSEFSRWLIWMKRWPWLLHDETDGIYAYCLYCNTTLSVNKQTKFIKQHNLCMYHQEREKNYLAFKQMEAKKNETTDDDEVKHEFGTHSYVVAMKKKRLSEVDAFNNFNWERWLQEHDWLKRHEPQGTIGFCKVCNVSMNVEFVYLRKRHEASKAHQHNQRQQGQEKSTRKRKRSASTSCDEISQPSQETNVSNGPVVSIADGEMEAGSDPSAWCEFIPGTKYQQCRCTLCNIRMVITSFLRHCKTKGHLSNLEGYNQKDQPDKYGIWAPYKTAHPWMVPDPEDSSLAYCTFCCKRFMYGHSEIKRKVHENSEKHLAAMGTGANEGAAAEDTAKEIPEAEQRAQTESDDSGDNDDDDDGASMSRKNTRRRGHGKIKQTVRHYSWLGLSKDRKVQLCKFCRVRFRNESDKARHEYSERHKLLVKQFHKRKYARQVELRRLRNEQIIQQEKMDDVEEDNTEKPDSSTEQKPLNPAQMVKPLPPTMRGKVMIWKDRYPWLSYKRNEERPNYGWCKLCEVSVFLPSYKFASKHQRTSKHIRLRLERKRIAVQSGNAEESTASTLSAGEAKHKAAMQELQDKYDWLEPDATEENYCHCRICETRLPIKVFYLRQHDASRKHSENLERLKSNNVSNTTAPEAEAETQQQQQPNQEAPTTSREREHDSDDDLSQKSDSSTVEPPQKRSRRSNEMRRIIRALRDSVGKRQDDRNQLDLAKDMICSSFDIVTRLRTLERDQVPSESGATPQPKNTESVNTEPRHVMDLFLDSISATMKDLPSDLAAKGKAKIMQIVCDLEVEAMQRKAPIPQPPQSSPTNPNPPMETPPVNETPRSPDTISCSEAAEDEELSDEPVIVNSTNGNNLNPKPFVTTTELPEISITSRQQRESVPPKGNKIISSPLLPHHSVLNRGSKEAQSPGSFRCLSNTVQVTKVRADGATQDAVRCVPLDKLTMGNRSNGISPSKSNNNEPNNSANPSFLRNFRVSNGNVAKMSPMPKPSTLMVRLSGGNPTLLTNGGTSGVSQQHQAPYPRTPNLNQQRIHPSGR</sequence>
<dbReference type="FunCoup" id="B4NG53">
    <property type="interactions" value="387"/>
</dbReference>
<dbReference type="GO" id="GO:0003682">
    <property type="term" value="F:chromatin binding"/>
    <property type="evidence" value="ECO:0007669"/>
    <property type="project" value="EnsemblMetazoa"/>
</dbReference>
<dbReference type="SMART" id="SM00451">
    <property type="entry name" value="ZnF_U1"/>
    <property type="match status" value="4"/>
</dbReference>
<dbReference type="GO" id="GO:0008270">
    <property type="term" value="F:zinc ion binding"/>
    <property type="evidence" value="ECO:0007669"/>
    <property type="project" value="InterPro"/>
</dbReference>
<feature type="region of interest" description="Disordered" evidence="2">
    <location>
        <begin position="507"/>
        <end position="539"/>
    </location>
</feature>